<dbReference type="FunCoup" id="A0A6I9QLN9">
    <property type="interactions" value="378"/>
</dbReference>
<proteinExistence type="predicted"/>
<protein>
    <submittedName>
        <fullName evidence="4">Ankyrin repeat-containing protein At5g02620-like</fullName>
    </submittedName>
</protein>
<dbReference type="InterPro" id="IPR002110">
    <property type="entry name" value="Ankyrin_rpt"/>
</dbReference>
<dbReference type="SMART" id="SM00248">
    <property type="entry name" value="ANK"/>
    <property type="match status" value="9"/>
</dbReference>
<feature type="non-terminal residue" evidence="4">
    <location>
        <position position="374"/>
    </location>
</feature>
<reference evidence="4" key="1">
    <citation type="submission" date="2025-08" db="UniProtKB">
        <authorList>
            <consortium name="RefSeq"/>
        </authorList>
    </citation>
    <scope>IDENTIFICATION</scope>
</reference>
<accession>A0A6I9QLN9</accession>
<keyword evidence="2" id="KW-0040">ANK repeat</keyword>
<dbReference type="PANTHER" id="PTHR24186">
    <property type="entry name" value="PROTEIN PHOSPHATASE 1 REGULATORY SUBUNIT"/>
    <property type="match status" value="1"/>
</dbReference>
<dbReference type="InterPro" id="IPR036770">
    <property type="entry name" value="Ankyrin_rpt-contain_sf"/>
</dbReference>
<name>A0A6I9QLN9_ELAGV</name>
<keyword evidence="3" id="KW-1185">Reference proteome</keyword>
<dbReference type="Pfam" id="PF12796">
    <property type="entry name" value="Ank_2"/>
    <property type="match status" value="2"/>
</dbReference>
<evidence type="ECO:0000313" key="4">
    <source>
        <dbReference type="RefSeq" id="XP_010911505.1"/>
    </source>
</evidence>
<keyword evidence="1" id="KW-0677">Repeat</keyword>
<evidence type="ECO:0000313" key="3">
    <source>
        <dbReference type="Proteomes" id="UP000504607"/>
    </source>
</evidence>
<dbReference type="SUPFAM" id="SSF48403">
    <property type="entry name" value="Ankyrin repeat"/>
    <property type="match status" value="1"/>
</dbReference>
<sequence>MDHRLLEAATSGNLAILNLFLRESPDILLGKTPFNNTALHIAVMFGHEQFARELSSRSPSLLSARNSNRETPLQIGVTAGRHSIATYFIEIASQLPHRCDNIGGGYPLKQMRMATDYEGNTALHEALLHGHSSLALKLLQAVPRQSEFFNAHPESPMYIAAFRGLADAVTELVRIPSSNHKGPSGSTALHAATISERSGIVETWLRLRPELAGAEDHHGTVAFIHAVVGNKLEMVQLFLKFDPSVAYLVNNGGSAFHYAARLGHLRIAEELIRRCPDSAFVVDCDGRNALHVAIVEEQVDFVRYILKTPALHGLLNQPDRNKDTPLHLAAERCNPEILRAMWAHESVDRAALSGNRSALDTFFREVEPAKTLKW</sequence>
<dbReference type="Gene3D" id="1.25.40.20">
    <property type="entry name" value="Ankyrin repeat-containing domain"/>
    <property type="match status" value="1"/>
</dbReference>
<gene>
    <name evidence="4" type="primary">LOC105037556</name>
</gene>
<evidence type="ECO:0000256" key="2">
    <source>
        <dbReference type="ARBA" id="ARBA00023043"/>
    </source>
</evidence>
<organism evidence="3 4">
    <name type="scientific">Elaeis guineensis var. tenera</name>
    <name type="common">Oil palm</name>
    <dbReference type="NCBI Taxonomy" id="51953"/>
    <lineage>
        <taxon>Eukaryota</taxon>
        <taxon>Viridiplantae</taxon>
        <taxon>Streptophyta</taxon>
        <taxon>Embryophyta</taxon>
        <taxon>Tracheophyta</taxon>
        <taxon>Spermatophyta</taxon>
        <taxon>Magnoliopsida</taxon>
        <taxon>Liliopsida</taxon>
        <taxon>Arecaceae</taxon>
        <taxon>Arecoideae</taxon>
        <taxon>Cocoseae</taxon>
        <taxon>Elaeidinae</taxon>
        <taxon>Elaeis</taxon>
    </lineage>
</organism>
<dbReference type="OrthoDB" id="303876at2759"/>
<dbReference type="RefSeq" id="XP_010911505.1">
    <property type="nucleotide sequence ID" value="XM_010913203.1"/>
</dbReference>
<dbReference type="AlphaFoldDB" id="A0A6I9QLN9"/>
<evidence type="ECO:0000256" key="1">
    <source>
        <dbReference type="ARBA" id="ARBA00022737"/>
    </source>
</evidence>
<dbReference type="GO" id="GO:0005886">
    <property type="term" value="C:plasma membrane"/>
    <property type="evidence" value="ECO:0007669"/>
    <property type="project" value="TreeGrafter"/>
</dbReference>
<dbReference type="Proteomes" id="UP000504607">
    <property type="component" value="Unplaced"/>
</dbReference>
<dbReference type="InParanoid" id="A0A6I9QLN9"/>
<dbReference type="PANTHER" id="PTHR24186:SF50">
    <property type="entry name" value="ANKYRIN REPEAT-CONTAINING PROTEIN ITN1-LIKE ISOFORM X1"/>
    <property type="match status" value="1"/>
</dbReference>